<evidence type="ECO:0000313" key="2">
    <source>
        <dbReference type="EMBL" id="QHT31737.1"/>
    </source>
</evidence>
<protein>
    <recommendedName>
        <fullName evidence="3">TLC domain-containing protein</fullName>
    </recommendedName>
</protein>
<organism evidence="2">
    <name type="scientific">viral metagenome</name>
    <dbReference type="NCBI Taxonomy" id="1070528"/>
    <lineage>
        <taxon>unclassified sequences</taxon>
        <taxon>metagenomes</taxon>
        <taxon>organismal metagenomes</taxon>
    </lineage>
</organism>
<feature type="transmembrane region" description="Helical" evidence="1">
    <location>
        <begin position="20"/>
        <end position="44"/>
    </location>
</feature>
<name>A0A6C0ERT3_9ZZZZ</name>
<proteinExistence type="predicted"/>
<keyword evidence="1" id="KW-0812">Transmembrane</keyword>
<sequence>MYKLYMKSRELFTDGWNSFWHVLLGIFSIRFLAIVPIFVIYQLIDFYDKNLFVDIAEFFIGFFSINFVVFILNSCKIKHYLIDESFYKSVFPKYF</sequence>
<accession>A0A6C0ERT3</accession>
<dbReference type="EMBL" id="MN738925">
    <property type="protein sequence ID" value="QHT31737.1"/>
    <property type="molecule type" value="Genomic_DNA"/>
</dbReference>
<keyword evidence="1" id="KW-1133">Transmembrane helix</keyword>
<evidence type="ECO:0000256" key="1">
    <source>
        <dbReference type="SAM" id="Phobius"/>
    </source>
</evidence>
<dbReference type="AlphaFoldDB" id="A0A6C0ERT3"/>
<reference evidence="2" key="1">
    <citation type="journal article" date="2020" name="Nature">
        <title>Giant virus diversity and host interactions through global metagenomics.</title>
        <authorList>
            <person name="Schulz F."/>
            <person name="Roux S."/>
            <person name="Paez-Espino D."/>
            <person name="Jungbluth S."/>
            <person name="Walsh D.A."/>
            <person name="Denef V.J."/>
            <person name="McMahon K.D."/>
            <person name="Konstantinidis K.T."/>
            <person name="Eloe-Fadrosh E.A."/>
            <person name="Kyrpides N.C."/>
            <person name="Woyke T."/>
        </authorList>
    </citation>
    <scope>NUCLEOTIDE SEQUENCE</scope>
    <source>
        <strain evidence="2">GVMAG-M-3300009155-48</strain>
    </source>
</reference>
<feature type="transmembrane region" description="Helical" evidence="1">
    <location>
        <begin position="51"/>
        <end position="72"/>
    </location>
</feature>
<evidence type="ECO:0008006" key="3">
    <source>
        <dbReference type="Google" id="ProtNLM"/>
    </source>
</evidence>
<keyword evidence="1" id="KW-0472">Membrane</keyword>